<accession>A0A0R3PWL3</accession>
<name>A0A0R3PWL3_ANGCS</name>
<dbReference type="WBParaSite" id="ACOC_0001056201-mRNA-1">
    <property type="protein sequence ID" value="ACOC_0001056201-mRNA-1"/>
    <property type="gene ID" value="ACOC_0001056201"/>
</dbReference>
<evidence type="ECO:0000313" key="3">
    <source>
        <dbReference type="WBParaSite" id="ACOC_0001056201-mRNA-1"/>
    </source>
</evidence>
<sequence length="86" mass="9828">MVIIDDDRLNHFLRVIAVLGQLPRQEGLSPPFMSLYALPATTLICLATESTIFVSCRYHCRSNYGSRFSVHSRPRLVLVGNRWDHV</sequence>
<dbReference type="EMBL" id="UYYA01004499">
    <property type="protein sequence ID" value="VDM62148.1"/>
    <property type="molecule type" value="Genomic_DNA"/>
</dbReference>
<dbReference type="AlphaFoldDB" id="A0A0R3PWL3"/>
<protein>
    <submittedName>
        <fullName evidence="3">Secreted protein</fullName>
    </submittedName>
</protein>
<dbReference type="Proteomes" id="UP000267027">
    <property type="component" value="Unassembled WGS sequence"/>
</dbReference>
<proteinExistence type="predicted"/>
<evidence type="ECO:0000313" key="1">
    <source>
        <dbReference type="EMBL" id="VDM62148.1"/>
    </source>
</evidence>
<reference evidence="3" key="1">
    <citation type="submission" date="2017-02" db="UniProtKB">
        <authorList>
            <consortium name="WormBaseParasite"/>
        </authorList>
    </citation>
    <scope>IDENTIFICATION</scope>
</reference>
<evidence type="ECO:0000313" key="2">
    <source>
        <dbReference type="Proteomes" id="UP000267027"/>
    </source>
</evidence>
<keyword evidence="2" id="KW-1185">Reference proteome</keyword>
<reference evidence="1 2" key="2">
    <citation type="submission" date="2018-11" db="EMBL/GenBank/DDBJ databases">
        <authorList>
            <consortium name="Pathogen Informatics"/>
        </authorList>
    </citation>
    <scope>NUCLEOTIDE SEQUENCE [LARGE SCALE GENOMIC DNA]</scope>
    <source>
        <strain evidence="1 2">Costa Rica</strain>
    </source>
</reference>
<organism evidence="3">
    <name type="scientific">Angiostrongylus costaricensis</name>
    <name type="common">Nematode worm</name>
    <dbReference type="NCBI Taxonomy" id="334426"/>
    <lineage>
        <taxon>Eukaryota</taxon>
        <taxon>Metazoa</taxon>
        <taxon>Ecdysozoa</taxon>
        <taxon>Nematoda</taxon>
        <taxon>Chromadorea</taxon>
        <taxon>Rhabditida</taxon>
        <taxon>Rhabditina</taxon>
        <taxon>Rhabditomorpha</taxon>
        <taxon>Strongyloidea</taxon>
        <taxon>Metastrongylidae</taxon>
        <taxon>Angiostrongylus</taxon>
    </lineage>
</organism>
<gene>
    <name evidence="1" type="ORF">ACOC_LOCUS10563</name>
</gene>